<evidence type="ECO:0000313" key="2">
    <source>
        <dbReference type="EMBL" id="KAL2052219.1"/>
    </source>
</evidence>
<sequence length="167" mass="18175">MEEGDPKYPPEGTSFDSGRRSSPRAAKEAQTEVKAHRAIIDPTTRATSPSVPLQSLNQETSVAVPSSPPQHRSLTKSRTKKKNKANKNCEEAAVRIEAPKKPNKRGGQAKEENASREKAISAAPVPSLYSSSISRFETITLSKVNPVTIPPKTFDQVDPSPVRKHLP</sequence>
<protein>
    <submittedName>
        <fullName evidence="2">Uncharacterized protein</fullName>
    </submittedName>
</protein>
<feature type="compositionally biased region" description="Polar residues" evidence="1">
    <location>
        <begin position="44"/>
        <end position="72"/>
    </location>
</feature>
<feature type="compositionally biased region" description="Basic and acidic residues" evidence="1">
    <location>
        <begin position="87"/>
        <end position="100"/>
    </location>
</feature>
<proteinExistence type="predicted"/>
<feature type="compositionally biased region" description="Basic and acidic residues" evidence="1">
    <location>
        <begin position="25"/>
        <end position="39"/>
    </location>
</feature>
<feature type="compositionally biased region" description="Basic and acidic residues" evidence="1">
    <location>
        <begin position="108"/>
        <end position="119"/>
    </location>
</feature>
<evidence type="ECO:0000256" key="1">
    <source>
        <dbReference type="SAM" id="MobiDB-lite"/>
    </source>
</evidence>
<feature type="region of interest" description="Disordered" evidence="1">
    <location>
        <begin position="147"/>
        <end position="167"/>
    </location>
</feature>
<dbReference type="EMBL" id="JBHFEH010000028">
    <property type="protein sequence ID" value="KAL2052219.1"/>
    <property type="molecule type" value="Genomic_DNA"/>
</dbReference>
<organism evidence="2 3">
    <name type="scientific">Lepraria finkii</name>
    <dbReference type="NCBI Taxonomy" id="1340010"/>
    <lineage>
        <taxon>Eukaryota</taxon>
        <taxon>Fungi</taxon>
        <taxon>Dikarya</taxon>
        <taxon>Ascomycota</taxon>
        <taxon>Pezizomycotina</taxon>
        <taxon>Lecanoromycetes</taxon>
        <taxon>OSLEUM clade</taxon>
        <taxon>Lecanoromycetidae</taxon>
        <taxon>Lecanorales</taxon>
        <taxon>Lecanorineae</taxon>
        <taxon>Stereocaulaceae</taxon>
        <taxon>Lepraria</taxon>
    </lineage>
</organism>
<evidence type="ECO:0000313" key="3">
    <source>
        <dbReference type="Proteomes" id="UP001590951"/>
    </source>
</evidence>
<dbReference type="Proteomes" id="UP001590951">
    <property type="component" value="Unassembled WGS sequence"/>
</dbReference>
<feature type="region of interest" description="Disordered" evidence="1">
    <location>
        <begin position="1"/>
        <end position="124"/>
    </location>
</feature>
<name>A0ABR4B5N3_9LECA</name>
<gene>
    <name evidence="2" type="ORF">ABVK25_007378</name>
</gene>
<accession>A0ABR4B5N3</accession>
<feature type="compositionally biased region" description="Basic residues" evidence="1">
    <location>
        <begin position="73"/>
        <end position="85"/>
    </location>
</feature>
<comment type="caution">
    <text evidence="2">The sequence shown here is derived from an EMBL/GenBank/DDBJ whole genome shotgun (WGS) entry which is preliminary data.</text>
</comment>
<keyword evidence="3" id="KW-1185">Reference proteome</keyword>
<reference evidence="2 3" key="1">
    <citation type="submission" date="2024-09" db="EMBL/GenBank/DDBJ databases">
        <title>Rethinking Asexuality: The Enigmatic Case of Functional Sexual Genes in Lepraria (Stereocaulaceae).</title>
        <authorList>
            <person name="Doellman M."/>
            <person name="Sun Y."/>
            <person name="Barcenas-Pena A."/>
            <person name="Lumbsch H.T."/>
            <person name="Grewe F."/>
        </authorList>
    </citation>
    <scope>NUCLEOTIDE SEQUENCE [LARGE SCALE GENOMIC DNA]</scope>
    <source>
        <strain evidence="2 3">Grewe 0041</strain>
    </source>
</reference>